<organism evidence="2 3">
    <name type="scientific">Alloprevotella tannerae</name>
    <dbReference type="NCBI Taxonomy" id="76122"/>
    <lineage>
        <taxon>Bacteria</taxon>
        <taxon>Pseudomonadati</taxon>
        <taxon>Bacteroidota</taxon>
        <taxon>Bacteroidia</taxon>
        <taxon>Bacteroidales</taxon>
        <taxon>Prevotellaceae</taxon>
        <taxon>Alloprevotella</taxon>
    </lineage>
</organism>
<dbReference type="AlphaFoldDB" id="A0A929WZ76"/>
<name>A0A929WZ76_9BACT</name>
<comment type="caution">
    <text evidence="2">The sequence shown here is derived from an EMBL/GenBank/DDBJ whole genome shotgun (WGS) entry which is preliminary data.</text>
</comment>
<dbReference type="EMBL" id="JABZGR010000003">
    <property type="protein sequence ID" value="MBF0969758.1"/>
    <property type="molecule type" value="Genomic_DNA"/>
</dbReference>
<dbReference type="RefSeq" id="WP_303762893.1">
    <property type="nucleotide sequence ID" value="NZ_JABZGR010000003.1"/>
</dbReference>
<protein>
    <submittedName>
        <fullName evidence="2">DUF3316 domain-containing protein</fullName>
    </submittedName>
</protein>
<gene>
    <name evidence="2" type="ORF">HXK21_01765</name>
</gene>
<evidence type="ECO:0000313" key="2">
    <source>
        <dbReference type="EMBL" id="MBF0969758.1"/>
    </source>
</evidence>
<feature type="chain" id="PRO_5036835679" evidence="1">
    <location>
        <begin position="28"/>
        <end position="298"/>
    </location>
</feature>
<keyword evidence="1" id="KW-0732">Signal</keyword>
<proteinExistence type="predicted"/>
<feature type="signal peptide" evidence="1">
    <location>
        <begin position="1"/>
        <end position="27"/>
    </location>
</feature>
<dbReference type="Proteomes" id="UP000704068">
    <property type="component" value="Unassembled WGS sequence"/>
</dbReference>
<accession>A0A929WZ76</accession>
<evidence type="ECO:0000313" key="3">
    <source>
        <dbReference type="Proteomes" id="UP000704068"/>
    </source>
</evidence>
<evidence type="ECO:0000256" key="1">
    <source>
        <dbReference type="SAM" id="SignalP"/>
    </source>
</evidence>
<reference evidence="2" key="1">
    <citation type="submission" date="2020-04" db="EMBL/GenBank/DDBJ databases">
        <title>Deep metagenomics examines the oral microbiome during advanced dental caries in children, revealing novel taxa and co-occurrences with host molecules.</title>
        <authorList>
            <person name="Baker J.L."/>
            <person name="Morton J.T."/>
            <person name="Dinis M."/>
            <person name="Alvarez R."/>
            <person name="Tran N.C."/>
            <person name="Knight R."/>
            <person name="Edlund A."/>
        </authorList>
    </citation>
    <scope>NUCLEOTIDE SEQUENCE</scope>
    <source>
        <strain evidence="2">JCVI_34_bin.1</strain>
    </source>
</reference>
<sequence>MWIKSQRIKAASIIIGWLSSLAFGASAQNPVQADSAQTLCDSAIAEALSSRLVCYSAPRTTEHQWLFSIGGENLLDTYLSPLAYKGTTMGTSLRTERFTHFGAQRWTVRARYSLHAAYLASPTDNGKEWDALLSGSGALLYDFSLYSGWRFAAGGALEGRTGFTYNTRNGNNPAQGRAAVAFAATGLAEYTLRVGNKPIHIRTEADFPLVGLMFSPNYGQSYYEIFSLGHYDKNVRVTFPGNAPEVRWTTTLSLPFRKARLSIGYEAEIRQHRINGLKYHAWNHRFLIGYTRHIYVVK</sequence>